<evidence type="ECO:0000313" key="4">
    <source>
        <dbReference type="Proteomes" id="UP001589870"/>
    </source>
</evidence>
<feature type="domain" description="HTH luxR-type" evidence="2">
    <location>
        <begin position="2"/>
        <end position="67"/>
    </location>
</feature>
<dbReference type="RefSeq" id="WP_394302004.1">
    <property type="nucleotide sequence ID" value="NZ_JBHMQT010000035.1"/>
</dbReference>
<feature type="region of interest" description="Disordered" evidence="1">
    <location>
        <begin position="916"/>
        <end position="942"/>
    </location>
</feature>
<accession>A0ABV6U5Y6</accession>
<dbReference type="SUPFAM" id="SSF46894">
    <property type="entry name" value="C-terminal effector domain of the bipartite response regulators"/>
    <property type="match status" value="1"/>
</dbReference>
<dbReference type="InterPro" id="IPR027417">
    <property type="entry name" value="P-loop_NTPase"/>
</dbReference>
<dbReference type="SMART" id="SM00421">
    <property type="entry name" value="HTH_LUXR"/>
    <property type="match status" value="1"/>
</dbReference>
<protein>
    <submittedName>
        <fullName evidence="3">LuxR C-terminal-related transcriptional regulator</fullName>
    </submittedName>
</protein>
<proteinExistence type="predicted"/>
<dbReference type="InterPro" id="IPR036388">
    <property type="entry name" value="WH-like_DNA-bd_sf"/>
</dbReference>
<name>A0ABV6U5Y6_9ACTN</name>
<evidence type="ECO:0000256" key="1">
    <source>
        <dbReference type="SAM" id="MobiDB-lite"/>
    </source>
</evidence>
<dbReference type="Proteomes" id="UP001589870">
    <property type="component" value="Unassembled WGS sequence"/>
</dbReference>
<gene>
    <name evidence="3" type="ORF">ACFHYQ_16300</name>
</gene>
<dbReference type="CDD" id="cd06170">
    <property type="entry name" value="LuxR_C_like"/>
    <property type="match status" value="1"/>
</dbReference>
<dbReference type="SUPFAM" id="SSF52540">
    <property type="entry name" value="P-loop containing nucleoside triphosphate hydrolases"/>
    <property type="match status" value="1"/>
</dbReference>
<sequence>MTSTGPGEVSAREAEVLEALGARLSNAQIARRLHISVRTVESHVSSLLRKYGVADRRALAALAEESMPQTGAPPGRMTGLPAARTSFVGRGREREAVLGALENSRLVTLLGPGGVGKTRLAVVAAESAMQSFPSGGAFVDLVPVGTGFVAQAVAAALGVSEHPRQPLEDAVAEHLGRGRSLLVLDNCEHLLDAVAGFAERLLSVSPGTRILVTSRARLGVPGERTVPIAPLPLASEAELLFRERAVAADPDFTAEPALISELCAKLDGMPLAIELAAARSASLGADGLLTALDDILRLLTGGRGSDERHRSLRRVIGWSHDLLDDDERALFRRLAVFAGRFDLGAALAVTPDGSRSSVADVLGRLVDQSLVVHQRGPVSRWRLLETVRVFAAAQLADSGELAATRERHLRWATAAAAALEDRLAGEWADGVWRDDFDAVADDLRAALANAPPGPGAPQHRLARSLGHLTYARRFLTESLSHFQEAATRAVLPGEAARDLRSAADCAHAVAPSGHQAFELLLASADRARACGDGAAQAVALALAVVTANRFSAGFPSEIPHERLSGLLDEAVSAGGSDDPVVVAAIAAARAWNAGPAKMHPDPALSEIAVAAARSAGDPVLVSAGLDAVSTAAATAGRLREAHRVTRERFSLLADLPRDDPYASPEIVDIHHMASTYAIATGDLDAALSAARAALDDDLLGDRSPLSAGNLVLPLVLTGQFEEALQHAATVWDGWEQASGRVAGWMSPAVAAVALAYSLLGDERGSRLWRARATQVAGQARNHASFATFVDARIAVHTRRYGDAVALVRLVFTDFPQGRYQTYARAAGAELAVAAGLPDAALRLDAAAPAGDENEWAAACLARAAGRLRGDAAALERSVRGWERIGARFERACTLLLLPGREAEGRAEMAALGCPPSGVGPESHPGTAHGKMCERPSGVTMRW</sequence>
<keyword evidence="4" id="KW-1185">Reference proteome</keyword>
<organism evidence="3 4">
    <name type="scientific">Sphaerimonospora cavernae</name>
    <dbReference type="NCBI Taxonomy" id="1740611"/>
    <lineage>
        <taxon>Bacteria</taxon>
        <taxon>Bacillati</taxon>
        <taxon>Actinomycetota</taxon>
        <taxon>Actinomycetes</taxon>
        <taxon>Streptosporangiales</taxon>
        <taxon>Streptosporangiaceae</taxon>
        <taxon>Sphaerimonospora</taxon>
    </lineage>
</organism>
<dbReference type="PROSITE" id="PS50043">
    <property type="entry name" value="HTH_LUXR_2"/>
    <property type="match status" value="1"/>
</dbReference>
<dbReference type="EMBL" id="JBHMQT010000035">
    <property type="protein sequence ID" value="MFC0863867.1"/>
    <property type="molecule type" value="Genomic_DNA"/>
</dbReference>
<evidence type="ECO:0000313" key="3">
    <source>
        <dbReference type="EMBL" id="MFC0863867.1"/>
    </source>
</evidence>
<dbReference type="Gene3D" id="3.40.50.300">
    <property type="entry name" value="P-loop containing nucleotide triphosphate hydrolases"/>
    <property type="match status" value="1"/>
</dbReference>
<dbReference type="Pfam" id="PF25872">
    <property type="entry name" value="HTH_77"/>
    <property type="match status" value="1"/>
</dbReference>
<evidence type="ECO:0000259" key="2">
    <source>
        <dbReference type="PROSITE" id="PS50043"/>
    </source>
</evidence>
<dbReference type="PANTHER" id="PTHR47691:SF3">
    <property type="entry name" value="HTH-TYPE TRANSCRIPTIONAL REGULATOR RV0890C-RELATED"/>
    <property type="match status" value="1"/>
</dbReference>
<dbReference type="InterPro" id="IPR000792">
    <property type="entry name" value="Tscrpt_reg_LuxR_C"/>
</dbReference>
<dbReference type="PRINTS" id="PR00038">
    <property type="entry name" value="HTHLUXR"/>
</dbReference>
<dbReference type="InterPro" id="IPR016032">
    <property type="entry name" value="Sig_transdc_resp-reg_C-effctor"/>
</dbReference>
<dbReference type="PANTHER" id="PTHR47691">
    <property type="entry name" value="REGULATOR-RELATED"/>
    <property type="match status" value="1"/>
</dbReference>
<dbReference type="PRINTS" id="PR00364">
    <property type="entry name" value="DISEASERSIST"/>
</dbReference>
<comment type="caution">
    <text evidence="3">The sequence shown here is derived from an EMBL/GenBank/DDBJ whole genome shotgun (WGS) entry which is preliminary data.</text>
</comment>
<dbReference type="Gene3D" id="1.10.10.10">
    <property type="entry name" value="Winged helix-like DNA-binding domain superfamily/Winged helix DNA-binding domain"/>
    <property type="match status" value="1"/>
</dbReference>
<reference evidence="3 4" key="1">
    <citation type="submission" date="2024-09" db="EMBL/GenBank/DDBJ databases">
        <authorList>
            <person name="Sun Q."/>
            <person name="Mori K."/>
        </authorList>
    </citation>
    <scope>NUCLEOTIDE SEQUENCE [LARGE SCALE GENOMIC DNA]</scope>
    <source>
        <strain evidence="3 4">TBRC 1851</strain>
    </source>
</reference>
<dbReference type="InterPro" id="IPR058852">
    <property type="entry name" value="HTH_77"/>
</dbReference>
<dbReference type="Pfam" id="PF00196">
    <property type="entry name" value="GerE"/>
    <property type="match status" value="1"/>
</dbReference>